<evidence type="ECO:0000313" key="3">
    <source>
        <dbReference type="Proteomes" id="UP000241639"/>
    </source>
</evidence>
<proteinExistence type="predicted"/>
<accession>A0A2T4Z8W9</accession>
<dbReference type="SMART" id="SM00530">
    <property type="entry name" value="HTH_XRE"/>
    <property type="match status" value="1"/>
</dbReference>
<protein>
    <submittedName>
        <fullName evidence="2">Helix-turn-helix protein</fullName>
    </submittedName>
</protein>
<comment type="caution">
    <text evidence="2">The sequence shown here is derived from an EMBL/GenBank/DDBJ whole genome shotgun (WGS) entry which is preliminary data.</text>
</comment>
<dbReference type="AlphaFoldDB" id="A0A2T4Z8W9"/>
<sequence length="85" mass="9984">MTRDRLIQERLNRNLTQKEVAEMMSISEVFVRKIEKRKANPGRKTMLKFEKLYGVSERSLFPDLFHVNIDTKCIGQLKPTGTERS</sequence>
<dbReference type="RefSeq" id="WP_107725158.1">
    <property type="nucleotide sequence ID" value="NZ_PZZP01000001.1"/>
</dbReference>
<dbReference type="GO" id="GO:0003677">
    <property type="term" value="F:DNA binding"/>
    <property type="evidence" value="ECO:0007669"/>
    <property type="project" value="InterPro"/>
</dbReference>
<dbReference type="PROSITE" id="PS50943">
    <property type="entry name" value="HTH_CROC1"/>
    <property type="match status" value="1"/>
</dbReference>
<feature type="domain" description="HTH cro/C1-type" evidence="1">
    <location>
        <begin position="6"/>
        <end position="60"/>
    </location>
</feature>
<dbReference type="Pfam" id="PF01381">
    <property type="entry name" value="HTH_3"/>
    <property type="match status" value="1"/>
</dbReference>
<dbReference type="Gene3D" id="1.10.260.40">
    <property type="entry name" value="lambda repressor-like DNA-binding domains"/>
    <property type="match status" value="1"/>
</dbReference>
<gene>
    <name evidence="2" type="ORF">C8J48_0924</name>
</gene>
<dbReference type="InterPro" id="IPR001387">
    <property type="entry name" value="Cro/C1-type_HTH"/>
</dbReference>
<evidence type="ECO:0000313" key="2">
    <source>
        <dbReference type="EMBL" id="PTM58342.1"/>
    </source>
</evidence>
<dbReference type="InterPro" id="IPR010982">
    <property type="entry name" value="Lambda_DNA-bd_dom_sf"/>
</dbReference>
<dbReference type="EMBL" id="PZZP01000001">
    <property type="protein sequence ID" value="PTM58342.1"/>
    <property type="molecule type" value="Genomic_DNA"/>
</dbReference>
<name>A0A2T4Z8W9_9BACL</name>
<reference evidence="2 3" key="1">
    <citation type="submission" date="2018-04" db="EMBL/GenBank/DDBJ databases">
        <title>Genomic Encyclopedia of Archaeal and Bacterial Type Strains, Phase II (KMG-II): from individual species to whole genera.</title>
        <authorList>
            <person name="Goeker M."/>
        </authorList>
    </citation>
    <scope>NUCLEOTIDE SEQUENCE [LARGE SCALE GENOMIC DNA]</scope>
    <source>
        <strain evidence="2 3">DSM 45169</strain>
    </source>
</reference>
<keyword evidence="3" id="KW-1185">Reference proteome</keyword>
<organism evidence="2 3">
    <name type="scientific">Desmospora activa DSM 45169</name>
    <dbReference type="NCBI Taxonomy" id="1121389"/>
    <lineage>
        <taxon>Bacteria</taxon>
        <taxon>Bacillati</taxon>
        <taxon>Bacillota</taxon>
        <taxon>Bacilli</taxon>
        <taxon>Bacillales</taxon>
        <taxon>Thermoactinomycetaceae</taxon>
        <taxon>Desmospora</taxon>
    </lineage>
</organism>
<dbReference type="SUPFAM" id="SSF47413">
    <property type="entry name" value="lambda repressor-like DNA-binding domains"/>
    <property type="match status" value="1"/>
</dbReference>
<dbReference type="CDD" id="cd00093">
    <property type="entry name" value="HTH_XRE"/>
    <property type="match status" value="1"/>
</dbReference>
<dbReference type="Proteomes" id="UP000241639">
    <property type="component" value="Unassembled WGS sequence"/>
</dbReference>
<evidence type="ECO:0000259" key="1">
    <source>
        <dbReference type="PROSITE" id="PS50943"/>
    </source>
</evidence>
<dbReference type="OrthoDB" id="6386941at2"/>